<name>A0A7W3TF05_9ACTN</name>
<dbReference type="AlphaFoldDB" id="A0A7W3TF05"/>
<evidence type="ECO:0000313" key="2">
    <source>
        <dbReference type="EMBL" id="MBB0245629.1"/>
    </source>
</evidence>
<gene>
    <name evidence="2" type="ORF">FNQ90_16345</name>
</gene>
<keyword evidence="3" id="KW-1185">Reference proteome</keyword>
<organism evidence="2 3">
    <name type="scientific">Streptomyces alkaliphilus</name>
    <dbReference type="NCBI Taxonomy" id="1472722"/>
    <lineage>
        <taxon>Bacteria</taxon>
        <taxon>Bacillati</taxon>
        <taxon>Actinomycetota</taxon>
        <taxon>Actinomycetes</taxon>
        <taxon>Kitasatosporales</taxon>
        <taxon>Streptomycetaceae</taxon>
        <taxon>Streptomyces</taxon>
    </lineage>
</organism>
<feature type="transmembrane region" description="Helical" evidence="1">
    <location>
        <begin position="106"/>
        <end position="127"/>
    </location>
</feature>
<accession>A0A7W3TF05</accession>
<evidence type="ECO:0000256" key="1">
    <source>
        <dbReference type="SAM" id="Phobius"/>
    </source>
</evidence>
<protein>
    <recommendedName>
        <fullName evidence="4">DUF1449 family protein</fullName>
    </recommendedName>
</protein>
<sequence>MGDFFATATQFPVVLFTFPLVVVIGYWLFAALTGIGGDLFGTPGASGDSGAGDGADPGDAPGAGGFAGLLAALGLGGVPITVVLSCVIAVGWFVALVGTALTDHPLLRVGVLLVALWAGWQTTWLLARPLRRLLGFTSVARNADFVGLLCEVRVRCSATEFGQGLVTLPDGGTALVDIRADGEDGAAPLPAGTTVLIYDYDPEGDFYRVAPAGAAADPLG</sequence>
<feature type="transmembrane region" description="Helical" evidence="1">
    <location>
        <begin position="69"/>
        <end position="94"/>
    </location>
</feature>
<dbReference type="Proteomes" id="UP000538929">
    <property type="component" value="Unassembled WGS sequence"/>
</dbReference>
<reference evidence="3" key="1">
    <citation type="submission" date="2019-10" db="EMBL/GenBank/DDBJ databases">
        <title>Streptomyces sp. nov., a novel actinobacterium isolated from alkaline environment.</title>
        <authorList>
            <person name="Golinska P."/>
        </authorList>
    </citation>
    <scope>NUCLEOTIDE SEQUENCE [LARGE SCALE GENOMIC DNA]</scope>
    <source>
        <strain evidence="3">DSM 42118</strain>
    </source>
</reference>
<keyword evidence="1" id="KW-0812">Transmembrane</keyword>
<evidence type="ECO:0000313" key="3">
    <source>
        <dbReference type="Proteomes" id="UP000538929"/>
    </source>
</evidence>
<keyword evidence="1" id="KW-0472">Membrane</keyword>
<keyword evidence="1" id="KW-1133">Transmembrane helix</keyword>
<proteinExistence type="predicted"/>
<feature type="transmembrane region" description="Helical" evidence="1">
    <location>
        <begin position="12"/>
        <end position="32"/>
    </location>
</feature>
<evidence type="ECO:0008006" key="4">
    <source>
        <dbReference type="Google" id="ProtNLM"/>
    </source>
</evidence>
<dbReference type="EMBL" id="VKHT01000552">
    <property type="protein sequence ID" value="MBB0245629.1"/>
    <property type="molecule type" value="Genomic_DNA"/>
</dbReference>
<dbReference type="RefSeq" id="WP_182607090.1">
    <property type="nucleotide sequence ID" value="NZ_VKHT01000552.1"/>
</dbReference>
<comment type="caution">
    <text evidence="2">The sequence shown here is derived from an EMBL/GenBank/DDBJ whole genome shotgun (WGS) entry which is preliminary data.</text>
</comment>